<feature type="compositionally biased region" description="Polar residues" evidence="1">
    <location>
        <begin position="1"/>
        <end position="11"/>
    </location>
</feature>
<feature type="region of interest" description="Disordered" evidence="1">
    <location>
        <begin position="1"/>
        <end position="75"/>
    </location>
</feature>
<feature type="compositionally biased region" description="Basic residues" evidence="1">
    <location>
        <begin position="13"/>
        <end position="30"/>
    </location>
</feature>
<feature type="compositionally biased region" description="Basic and acidic residues" evidence="1">
    <location>
        <begin position="31"/>
        <end position="44"/>
    </location>
</feature>
<gene>
    <name evidence="2" type="ORF">HAX54_045475</name>
</gene>
<reference evidence="2 3" key="1">
    <citation type="journal article" date="2021" name="BMC Genomics">
        <title>Datura genome reveals duplications of psychoactive alkaloid biosynthetic genes and high mutation rate following tissue culture.</title>
        <authorList>
            <person name="Rajewski A."/>
            <person name="Carter-House D."/>
            <person name="Stajich J."/>
            <person name="Litt A."/>
        </authorList>
    </citation>
    <scope>NUCLEOTIDE SEQUENCE [LARGE SCALE GENOMIC DNA]</scope>
    <source>
        <strain evidence="2">AR-01</strain>
    </source>
</reference>
<comment type="caution">
    <text evidence="2">The sequence shown here is derived from an EMBL/GenBank/DDBJ whole genome shotgun (WGS) entry which is preliminary data.</text>
</comment>
<proteinExistence type="predicted"/>
<dbReference type="Proteomes" id="UP000823775">
    <property type="component" value="Unassembled WGS sequence"/>
</dbReference>
<accession>A0ABS8WKL8</accession>
<sequence>GKKIRLSSTAHRPSSRRPGPTRRHWQHKARRDPEGQRRDAEGQRRIGAMTRSENGAGSATPRQTIQVKKIARVAG</sequence>
<feature type="non-terminal residue" evidence="2">
    <location>
        <position position="1"/>
    </location>
</feature>
<evidence type="ECO:0000313" key="3">
    <source>
        <dbReference type="Proteomes" id="UP000823775"/>
    </source>
</evidence>
<protein>
    <submittedName>
        <fullName evidence="2">Uncharacterized protein</fullName>
    </submittedName>
</protein>
<evidence type="ECO:0000256" key="1">
    <source>
        <dbReference type="SAM" id="MobiDB-lite"/>
    </source>
</evidence>
<dbReference type="EMBL" id="JACEIK010007043">
    <property type="protein sequence ID" value="MCE3049654.1"/>
    <property type="molecule type" value="Genomic_DNA"/>
</dbReference>
<name>A0ABS8WKL8_DATST</name>
<keyword evidence="3" id="KW-1185">Reference proteome</keyword>
<feature type="compositionally biased region" description="Polar residues" evidence="1">
    <location>
        <begin position="51"/>
        <end position="66"/>
    </location>
</feature>
<evidence type="ECO:0000313" key="2">
    <source>
        <dbReference type="EMBL" id="MCE3049654.1"/>
    </source>
</evidence>
<organism evidence="2 3">
    <name type="scientific">Datura stramonium</name>
    <name type="common">Jimsonweed</name>
    <name type="synonym">Common thornapple</name>
    <dbReference type="NCBI Taxonomy" id="4076"/>
    <lineage>
        <taxon>Eukaryota</taxon>
        <taxon>Viridiplantae</taxon>
        <taxon>Streptophyta</taxon>
        <taxon>Embryophyta</taxon>
        <taxon>Tracheophyta</taxon>
        <taxon>Spermatophyta</taxon>
        <taxon>Magnoliopsida</taxon>
        <taxon>eudicotyledons</taxon>
        <taxon>Gunneridae</taxon>
        <taxon>Pentapetalae</taxon>
        <taxon>asterids</taxon>
        <taxon>lamiids</taxon>
        <taxon>Solanales</taxon>
        <taxon>Solanaceae</taxon>
        <taxon>Solanoideae</taxon>
        <taxon>Datureae</taxon>
        <taxon>Datura</taxon>
    </lineage>
</organism>